<evidence type="ECO:0000313" key="10">
    <source>
        <dbReference type="Proteomes" id="UP000265882"/>
    </source>
</evidence>
<dbReference type="GO" id="GO:0006072">
    <property type="term" value="P:glycerol-3-phosphate metabolic process"/>
    <property type="evidence" value="ECO:0007669"/>
    <property type="project" value="UniProtKB-UniRule"/>
</dbReference>
<evidence type="ECO:0000259" key="8">
    <source>
        <dbReference type="Pfam" id="PF16901"/>
    </source>
</evidence>
<accession>A0A3A4N0H4</accession>
<evidence type="ECO:0000256" key="1">
    <source>
        <dbReference type="ARBA" id="ARBA00001974"/>
    </source>
</evidence>
<dbReference type="Pfam" id="PF01266">
    <property type="entry name" value="DAO"/>
    <property type="match status" value="1"/>
</dbReference>
<dbReference type="PANTHER" id="PTHR11985">
    <property type="entry name" value="GLYCEROL-3-PHOSPHATE DEHYDROGENASE"/>
    <property type="match status" value="1"/>
</dbReference>
<dbReference type="PROSITE" id="PS00977">
    <property type="entry name" value="FAD_G3PDH_1"/>
    <property type="match status" value="1"/>
</dbReference>
<dbReference type="Proteomes" id="UP000265882">
    <property type="component" value="Unassembled WGS sequence"/>
</dbReference>
<organism evidence="9 10">
    <name type="scientific">Abyssobacteria bacterium (strain SURF_5)</name>
    <dbReference type="NCBI Taxonomy" id="2093360"/>
    <lineage>
        <taxon>Bacteria</taxon>
        <taxon>Pseudomonadati</taxon>
        <taxon>Candidatus Hydrogenedentota</taxon>
        <taxon>Candidatus Abyssobacteria</taxon>
    </lineage>
</organism>
<dbReference type="InterPro" id="IPR006076">
    <property type="entry name" value="FAD-dep_OxRdtase"/>
</dbReference>
<dbReference type="CDD" id="cd19946">
    <property type="entry name" value="GlpA-like_Fer2_BFD-like"/>
    <property type="match status" value="1"/>
</dbReference>
<evidence type="ECO:0000313" key="9">
    <source>
        <dbReference type="EMBL" id="RJP15647.1"/>
    </source>
</evidence>
<dbReference type="SUPFAM" id="SSF51905">
    <property type="entry name" value="FAD/NAD(P)-binding domain"/>
    <property type="match status" value="1"/>
</dbReference>
<evidence type="ECO:0000256" key="2">
    <source>
        <dbReference type="ARBA" id="ARBA00007330"/>
    </source>
</evidence>
<proteinExistence type="inferred from homology"/>
<keyword evidence="3 6" id="KW-0285">Flavoprotein</keyword>
<dbReference type="EMBL" id="QZKU01000132">
    <property type="protein sequence ID" value="RJP15647.1"/>
    <property type="molecule type" value="Genomic_DNA"/>
</dbReference>
<dbReference type="InterPro" id="IPR031656">
    <property type="entry name" value="DAO_C"/>
</dbReference>
<comment type="similarity">
    <text evidence="2 6">Belongs to the FAD-dependent glycerol-3-phosphate dehydrogenase family.</text>
</comment>
<sequence>MPHYDVLIIGGGINGAGIARDCAMRGLKTILVEKTDFAAGATGACSGMIHGGPRYLEYDIETTRTSCLDSGYIQKIAPFLLFRIPFIFPVLKGGKYNIELIETFMEAYDRFVPLKNGRPHTRLSRSDALKLEPGLTEQIAGAVTMDEWGCSPFRLTILNILSAHRYGAEIRNHTIAEKIMIDSNRRAVGAKLRNTLTGEREEIGARIIFNAGGPWSPGVAKMAGAEVKIRPAKGIHLVFDRRLSNVAITAETIDGRSIFVLPYENTSLVGTTDDDYYGDMDNLTVTRDEIQYLLEGIERVFPSIRKERMIRAFAGVRPTLFEWRKNEDDLSREHKVFDHEQTENIRGLLSIAGGKFASYRLMAEHATDVICQKLGIKERSRTHLEPLPGGEGEVDLHEASKEYGVPAYVIQRLYQRYGSDYVKVMAEEPQGSAKSIICQCESVTEAEIRHAIRHEWARTLDDVRRRTRLGAGPCQGCRCTLSAACILAEELHLNPDDLTEVAKAFLQERWKGKLPILSGLQLAQEEINRAAHFLSANLHEMIAAERYTLHGG</sequence>
<dbReference type="EC" id="1.1.5.3" evidence="6"/>
<dbReference type="PROSITE" id="PS00978">
    <property type="entry name" value="FAD_G3PDH_2"/>
    <property type="match status" value="1"/>
</dbReference>
<dbReference type="Gene3D" id="1.10.10.1100">
    <property type="entry name" value="BFD-like [2Fe-2S]-binding domain"/>
    <property type="match status" value="1"/>
</dbReference>
<dbReference type="PANTHER" id="PTHR11985:SF15">
    <property type="entry name" value="GLYCEROL-3-PHOSPHATE DEHYDROGENASE, MITOCHONDRIAL"/>
    <property type="match status" value="1"/>
</dbReference>
<dbReference type="Gene3D" id="3.50.50.60">
    <property type="entry name" value="FAD/NAD(P)-binding domain"/>
    <property type="match status" value="1"/>
</dbReference>
<dbReference type="GO" id="GO:0004368">
    <property type="term" value="F:glycerol-3-phosphate dehydrogenase (quinone) activity"/>
    <property type="evidence" value="ECO:0007669"/>
    <property type="project" value="UniProtKB-EC"/>
</dbReference>
<gene>
    <name evidence="9" type="ORF">C4520_19950</name>
</gene>
<dbReference type="GO" id="GO:0009331">
    <property type="term" value="C:glycerol-3-phosphate dehydrogenase (FAD) complex"/>
    <property type="evidence" value="ECO:0007669"/>
    <property type="project" value="UniProtKB-UniRule"/>
</dbReference>
<dbReference type="Gene3D" id="3.30.9.10">
    <property type="entry name" value="D-Amino Acid Oxidase, subunit A, domain 2"/>
    <property type="match status" value="1"/>
</dbReference>
<dbReference type="Pfam" id="PF16901">
    <property type="entry name" value="DAO_C"/>
    <property type="match status" value="1"/>
</dbReference>
<reference evidence="9 10" key="1">
    <citation type="journal article" date="2017" name="ISME J.">
        <title>Energy and carbon metabolisms in a deep terrestrial subsurface fluid microbial community.</title>
        <authorList>
            <person name="Momper L."/>
            <person name="Jungbluth S.P."/>
            <person name="Lee M.D."/>
            <person name="Amend J.P."/>
        </authorList>
    </citation>
    <scope>NUCLEOTIDE SEQUENCE [LARGE SCALE GENOMIC DNA]</scope>
    <source>
        <strain evidence="9">SURF_5</strain>
    </source>
</reference>
<dbReference type="AlphaFoldDB" id="A0A3A4N0H4"/>
<keyword evidence="4" id="KW-0274">FAD</keyword>
<dbReference type="InterPro" id="IPR041854">
    <property type="entry name" value="BFD-like_2Fe2S-bd_dom_sf"/>
</dbReference>
<dbReference type="PRINTS" id="PR01001">
    <property type="entry name" value="FADG3PDH"/>
</dbReference>
<dbReference type="InterPro" id="IPR036188">
    <property type="entry name" value="FAD/NAD-bd_sf"/>
</dbReference>
<feature type="domain" description="FAD dependent oxidoreductase" evidence="7">
    <location>
        <begin position="5"/>
        <end position="319"/>
    </location>
</feature>
<dbReference type="InterPro" id="IPR000447">
    <property type="entry name" value="G3P_DH_FAD-dep"/>
</dbReference>
<evidence type="ECO:0000256" key="4">
    <source>
        <dbReference type="ARBA" id="ARBA00022827"/>
    </source>
</evidence>
<comment type="cofactor">
    <cofactor evidence="1 6">
        <name>FAD</name>
        <dbReference type="ChEBI" id="CHEBI:57692"/>
    </cofactor>
</comment>
<name>A0A3A4N0H4_ABYX5</name>
<feature type="domain" description="Alpha-glycerophosphate oxidase C-terminal" evidence="8">
    <location>
        <begin position="380"/>
        <end position="493"/>
    </location>
</feature>
<evidence type="ECO:0000256" key="5">
    <source>
        <dbReference type="ARBA" id="ARBA00023002"/>
    </source>
</evidence>
<evidence type="ECO:0000259" key="7">
    <source>
        <dbReference type="Pfam" id="PF01266"/>
    </source>
</evidence>
<keyword evidence="5 6" id="KW-0560">Oxidoreductase</keyword>
<comment type="caution">
    <text evidence="9">The sequence shown here is derived from an EMBL/GenBank/DDBJ whole genome shotgun (WGS) entry which is preliminary data.</text>
</comment>
<evidence type="ECO:0000256" key="3">
    <source>
        <dbReference type="ARBA" id="ARBA00022630"/>
    </source>
</evidence>
<evidence type="ECO:0000256" key="6">
    <source>
        <dbReference type="RuleBase" id="RU361217"/>
    </source>
</evidence>
<protein>
    <recommendedName>
        <fullName evidence="6">Glycerol-3-phosphate dehydrogenase</fullName>
        <ecNumber evidence="6">1.1.5.3</ecNumber>
    </recommendedName>
</protein>
<comment type="catalytic activity">
    <reaction evidence="6">
        <text>a quinone + sn-glycerol 3-phosphate = dihydroxyacetone phosphate + a quinol</text>
        <dbReference type="Rhea" id="RHEA:18977"/>
        <dbReference type="ChEBI" id="CHEBI:24646"/>
        <dbReference type="ChEBI" id="CHEBI:57597"/>
        <dbReference type="ChEBI" id="CHEBI:57642"/>
        <dbReference type="ChEBI" id="CHEBI:132124"/>
        <dbReference type="EC" id="1.1.5.3"/>
    </reaction>
</comment>
<dbReference type="SUPFAM" id="SSF54373">
    <property type="entry name" value="FAD-linked reductases, C-terminal domain"/>
    <property type="match status" value="1"/>
</dbReference>